<sequence>MNQLHHTLTTALSRIFQVSKQHFELFLQPTATLVVFHQERVKNASGSLSNLCRSTGDHDPRNRFQNIVYFRQHDMFGYQCLDEPESDSLSHWFVQIRLDLFQNVADRSVLKQQTVPVSDHRAEELERVLTQLIVGAWDVLDDLQCCSGARSKLAINCF</sequence>
<keyword evidence="2" id="KW-1185">Reference proteome</keyword>
<accession>A0A9P8NUJ7</accession>
<proteinExistence type="predicted"/>
<dbReference type="Proteomes" id="UP000769157">
    <property type="component" value="Unassembled WGS sequence"/>
</dbReference>
<dbReference type="RefSeq" id="XP_046057844.1">
    <property type="nucleotide sequence ID" value="XM_046208723.1"/>
</dbReference>
<reference evidence="1" key="2">
    <citation type="submission" date="2021-01" db="EMBL/GenBank/DDBJ databases">
        <authorList>
            <person name="Schikora-Tamarit M.A."/>
        </authorList>
    </citation>
    <scope>NUCLEOTIDE SEQUENCE</scope>
    <source>
        <strain evidence="1">CBS6075</strain>
    </source>
</reference>
<reference evidence="1" key="1">
    <citation type="journal article" date="2021" name="Open Biol.">
        <title>Shared evolutionary footprints suggest mitochondrial oxidative damage underlies multiple complex I losses in fungi.</title>
        <authorList>
            <person name="Schikora-Tamarit M.A."/>
            <person name="Marcet-Houben M."/>
            <person name="Nosek J."/>
            <person name="Gabaldon T."/>
        </authorList>
    </citation>
    <scope>NUCLEOTIDE SEQUENCE</scope>
    <source>
        <strain evidence="1">CBS6075</strain>
    </source>
</reference>
<dbReference type="GeneID" id="70239302"/>
<gene>
    <name evidence="1" type="ORF">OGAPHI_007338</name>
</gene>
<comment type="caution">
    <text evidence="1">The sequence shown here is derived from an EMBL/GenBank/DDBJ whole genome shotgun (WGS) entry which is preliminary data.</text>
</comment>
<protein>
    <submittedName>
        <fullName evidence="1">Uncharacterized protein</fullName>
    </submittedName>
</protein>
<organism evidence="1 2">
    <name type="scientific">Ogataea philodendri</name>
    <dbReference type="NCBI Taxonomy" id="1378263"/>
    <lineage>
        <taxon>Eukaryota</taxon>
        <taxon>Fungi</taxon>
        <taxon>Dikarya</taxon>
        <taxon>Ascomycota</taxon>
        <taxon>Saccharomycotina</taxon>
        <taxon>Pichiomycetes</taxon>
        <taxon>Pichiales</taxon>
        <taxon>Pichiaceae</taxon>
        <taxon>Ogataea</taxon>
    </lineage>
</organism>
<name>A0A9P8NUJ7_9ASCO</name>
<evidence type="ECO:0000313" key="1">
    <source>
        <dbReference type="EMBL" id="KAH3660133.1"/>
    </source>
</evidence>
<dbReference type="AlphaFoldDB" id="A0A9P8NUJ7"/>
<evidence type="ECO:0000313" key="2">
    <source>
        <dbReference type="Proteomes" id="UP000769157"/>
    </source>
</evidence>
<dbReference type="EMBL" id="JAEUBE010000511">
    <property type="protein sequence ID" value="KAH3660133.1"/>
    <property type="molecule type" value="Genomic_DNA"/>
</dbReference>